<evidence type="ECO:0000313" key="3">
    <source>
        <dbReference type="EMBL" id="KAJ9542866.1"/>
    </source>
</evidence>
<dbReference type="AlphaFoldDB" id="A0AA38SVV5"/>
<feature type="coiled-coil region" evidence="1">
    <location>
        <begin position="139"/>
        <end position="174"/>
    </location>
</feature>
<feature type="coiled-coil region" evidence="1">
    <location>
        <begin position="241"/>
        <end position="268"/>
    </location>
</feature>
<comment type="caution">
    <text evidence="3">The sequence shown here is derived from an EMBL/GenBank/DDBJ whole genome shotgun (WGS) entry which is preliminary data.</text>
</comment>
<reference evidence="3" key="1">
    <citation type="submission" date="2023-03" db="EMBL/GenBank/DDBJ databases">
        <title>Chromosome-scale reference genome and RAD-based genetic map of yellow starthistle (Centaurea solstitialis) reveal putative structural variation and QTLs associated with invader traits.</title>
        <authorList>
            <person name="Reatini B."/>
            <person name="Cang F.A."/>
            <person name="Jiang Q."/>
            <person name="Mckibben M.T.W."/>
            <person name="Barker M.S."/>
            <person name="Rieseberg L.H."/>
            <person name="Dlugosch K.M."/>
        </authorList>
    </citation>
    <scope>NUCLEOTIDE SEQUENCE</scope>
    <source>
        <strain evidence="3">CAN-66</strain>
        <tissue evidence="3">Leaf</tissue>
    </source>
</reference>
<feature type="region of interest" description="Disordered" evidence="2">
    <location>
        <begin position="97"/>
        <end position="120"/>
    </location>
</feature>
<dbReference type="Proteomes" id="UP001172457">
    <property type="component" value="Chromosome 7"/>
</dbReference>
<accession>A0AA38SVV5</accession>
<proteinExistence type="predicted"/>
<dbReference type="EMBL" id="JARYMX010000007">
    <property type="protein sequence ID" value="KAJ9542866.1"/>
    <property type="molecule type" value="Genomic_DNA"/>
</dbReference>
<protein>
    <submittedName>
        <fullName evidence="3">Uncharacterized protein</fullName>
    </submittedName>
</protein>
<name>A0AA38SVV5_9ASTR</name>
<keyword evidence="4" id="KW-1185">Reference proteome</keyword>
<evidence type="ECO:0000256" key="2">
    <source>
        <dbReference type="SAM" id="MobiDB-lite"/>
    </source>
</evidence>
<evidence type="ECO:0000313" key="4">
    <source>
        <dbReference type="Proteomes" id="UP001172457"/>
    </source>
</evidence>
<sequence length="409" mass="44624">MIPSIIRPRSAVTLAEIPRDSAGTGRVGASGDALRGSAGSPDTVNIIPAVTSGRDSTSVGLFSTTGAQAALGLVLLGPGPTDSSEVSKDAHATPGLLGLTDSGGIPKTTPVPTGLSGPTDSDDILKVVHSRLLAMEEANRARDARVEALEKALAETERKRMADLEASRKLQEDRDAELYELKWRMKGKHSEAAPSTEARIPRQSEDVLKLAPPTSGDLPFIPGYVTEVEHSMMITSYTTQNDRLSAQVRERDAQIELLQQRIRELEAMCRSQAQPSKRRHDNLMTRHQVLMRGRCKLHPKGFAPTSILPSVPAPHPHQHQRLLARVLHQNLLPPTLSMLIQIRRRFLIWGVGTTSRSRQVSGESHFIKKIVKEILGGIQPDGVETNLIGIESHIDALNSLFCKKETKEV</sequence>
<organism evidence="3 4">
    <name type="scientific">Centaurea solstitialis</name>
    <name type="common">yellow star-thistle</name>
    <dbReference type="NCBI Taxonomy" id="347529"/>
    <lineage>
        <taxon>Eukaryota</taxon>
        <taxon>Viridiplantae</taxon>
        <taxon>Streptophyta</taxon>
        <taxon>Embryophyta</taxon>
        <taxon>Tracheophyta</taxon>
        <taxon>Spermatophyta</taxon>
        <taxon>Magnoliopsida</taxon>
        <taxon>eudicotyledons</taxon>
        <taxon>Gunneridae</taxon>
        <taxon>Pentapetalae</taxon>
        <taxon>asterids</taxon>
        <taxon>campanulids</taxon>
        <taxon>Asterales</taxon>
        <taxon>Asteraceae</taxon>
        <taxon>Carduoideae</taxon>
        <taxon>Cardueae</taxon>
        <taxon>Centaureinae</taxon>
        <taxon>Centaurea</taxon>
    </lineage>
</organism>
<evidence type="ECO:0000256" key="1">
    <source>
        <dbReference type="SAM" id="Coils"/>
    </source>
</evidence>
<keyword evidence="1" id="KW-0175">Coiled coil</keyword>
<gene>
    <name evidence="3" type="ORF">OSB04_029372</name>
</gene>